<dbReference type="AlphaFoldDB" id="A0A6J4M0P7"/>
<accession>A0A6J4M0P7</accession>
<name>A0A6J4M0P7_9BACT</name>
<sequence>MGRGDNIVASTALAHGRTRWSRATRATSSGFLTSRFSIRWLERAPHQCVVLLRLQRATRPRRSGA</sequence>
<proteinExistence type="predicted"/>
<dbReference type="EMBL" id="CADCTW010000161">
    <property type="protein sequence ID" value="CAA9346959.1"/>
    <property type="molecule type" value="Genomic_DNA"/>
</dbReference>
<gene>
    <name evidence="1" type="ORF">AVDCRST_MAG68-3988</name>
</gene>
<reference evidence="1" key="1">
    <citation type="submission" date="2020-02" db="EMBL/GenBank/DDBJ databases">
        <authorList>
            <person name="Meier V. D."/>
        </authorList>
    </citation>
    <scope>NUCLEOTIDE SEQUENCE</scope>
    <source>
        <strain evidence="1">AVDCRST_MAG68</strain>
    </source>
</reference>
<evidence type="ECO:0000313" key="1">
    <source>
        <dbReference type="EMBL" id="CAA9346959.1"/>
    </source>
</evidence>
<organism evidence="1">
    <name type="scientific">uncultured Gemmatimonadota bacterium</name>
    <dbReference type="NCBI Taxonomy" id="203437"/>
    <lineage>
        <taxon>Bacteria</taxon>
        <taxon>Pseudomonadati</taxon>
        <taxon>Gemmatimonadota</taxon>
        <taxon>environmental samples</taxon>
    </lineage>
</organism>
<protein>
    <submittedName>
        <fullName evidence="1">Uncharacterized protein</fullName>
    </submittedName>
</protein>